<reference evidence="1" key="1">
    <citation type="submission" date="2014-09" db="EMBL/GenBank/DDBJ databases">
        <authorList>
            <person name="Magalhaes I.L.F."/>
            <person name="Oliveira U."/>
            <person name="Santos F.R."/>
            <person name="Vidigal T.H.D.A."/>
            <person name="Brescovit A.D."/>
            <person name="Santos A.J."/>
        </authorList>
    </citation>
    <scope>NUCLEOTIDE SEQUENCE</scope>
    <source>
        <tissue evidence="1">Shoot tissue taken approximately 20 cm above the soil surface</tissue>
    </source>
</reference>
<organism evidence="1">
    <name type="scientific">Arundo donax</name>
    <name type="common">Giant reed</name>
    <name type="synonym">Donax arundinaceus</name>
    <dbReference type="NCBI Taxonomy" id="35708"/>
    <lineage>
        <taxon>Eukaryota</taxon>
        <taxon>Viridiplantae</taxon>
        <taxon>Streptophyta</taxon>
        <taxon>Embryophyta</taxon>
        <taxon>Tracheophyta</taxon>
        <taxon>Spermatophyta</taxon>
        <taxon>Magnoliopsida</taxon>
        <taxon>Liliopsida</taxon>
        <taxon>Poales</taxon>
        <taxon>Poaceae</taxon>
        <taxon>PACMAD clade</taxon>
        <taxon>Arundinoideae</taxon>
        <taxon>Arundineae</taxon>
        <taxon>Arundo</taxon>
    </lineage>
</organism>
<reference evidence="1" key="2">
    <citation type="journal article" date="2015" name="Data Brief">
        <title>Shoot transcriptome of the giant reed, Arundo donax.</title>
        <authorList>
            <person name="Barrero R.A."/>
            <person name="Guerrero F.D."/>
            <person name="Moolhuijzen P."/>
            <person name="Goolsby J.A."/>
            <person name="Tidwell J."/>
            <person name="Bellgard S.E."/>
            <person name="Bellgard M.I."/>
        </authorList>
    </citation>
    <scope>NUCLEOTIDE SEQUENCE</scope>
    <source>
        <tissue evidence="1">Shoot tissue taken approximately 20 cm above the soil surface</tissue>
    </source>
</reference>
<sequence>MNELILDDDPMSYKGAMKSEYSSEYLKTMKVKMKSMSTNEVLHLVEIFKGAKT</sequence>
<proteinExistence type="predicted"/>
<dbReference type="EMBL" id="GBRH01254950">
    <property type="protein sequence ID" value="JAD42945.1"/>
    <property type="molecule type" value="Transcribed_RNA"/>
</dbReference>
<name>A0A0A9A1Q7_ARUDO</name>
<dbReference type="AlphaFoldDB" id="A0A0A9A1Q7"/>
<accession>A0A0A9A1Q7</accession>
<protein>
    <submittedName>
        <fullName evidence="1">Uncharacterized protein</fullName>
    </submittedName>
</protein>
<evidence type="ECO:0000313" key="1">
    <source>
        <dbReference type="EMBL" id="JAD42945.1"/>
    </source>
</evidence>